<accession>A0A8S5MIJ5</accession>
<name>A0A8S5MIJ5_9CAUD</name>
<dbReference type="EMBL" id="BK014913">
    <property type="protein sequence ID" value="DAD82201.1"/>
    <property type="molecule type" value="Genomic_DNA"/>
</dbReference>
<protein>
    <submittedName>
        <fullName evidence="2">Uncharacterized protein</fullName>
    </submittedName>
</protein>
<proteinExistence type="predicted"/>
<keyword evidence="1" id="KW-0812">Transmembrane</keyword>
<keyword evidence="1" id="KW-1133">Transmembrane helix</keyword>
<evidence type="ECO:0000313" key="2">
    <source>
        <dbReference type="EMBL" id="DAD82201.1"/>
    </source>
</evidence>
<feature type="transmembrane region" description="Helical" evidence="1">
    <location>
        <begin position="9"/>
        <end position="29"/>
    </location>
</feature>
<evidence type="ECO:0000256" key="1">
    <source>
        <dbReference type="SAM" id="Phobius"/>
    </source>
</evidence>
<reference evidence="2" key="1">
    <citation type="journal article" date="2021" name="Proc. Natl. Acad. Sci. U.S.A.">
        <title>A Catalog of Tens of Thousands of Viruses from Human Metagenomes Reveals Hidden Associations with Chronic Diseases.</title>
        <authorList>
            <person name="Tisza M.J."/>
            <person name="Buck C.B."/>
        </authorList>
    </citation>
    <scope>NUCLEOTIDE SEQUENCE</scope>
    <source>
        <strain evidence="2">CtwQg18</strain>
    </source>
</reference>
<organism evidence="2">
    <name type="scientific">Siphoviridae sp. ctwQg18</name>
    <dbReference type="NCBI Taxonomy" id="2826516"/>
    <lineage>
        <taxon>Viruses</taxon>
        <taxon>Duplodnaviria</taxon>
        <taxon>Heunggongvirae</taxon>
        <taxon>Uroviricota</taxon>
        <taxon>Caudoviricetes</taxon>
    </lineage>
</organism>
<sequence length="32" mass="3816">MHLLKKECFSLIIMVLLPVDYTLFTYNLLLTE</sequence>
<dbReference type="EMBL" id="BK014913">
    <property type="protein sequence ID" value="DAD82184.1"/>
    <property type="molecule type" value="Genomic_DNA"/>
</dbReference>
<keyword evidence="1" id="KW-0472">Membrane</keyword>